<evidence type="ECO:0000313" key="2">
    <source>
        <dbReference type="Proteomes" id="UP000659767"/>
    </source>
</evidence>
<name>A0ABQ2T048_STRBA</name>
<accession>A0ABQ2T048</accession>
<proteinExistence type="predicted"/>
<keyword evidence="2" id="KW-1185">Reference proteome</keyword>
<evidence type="ECO:0000313" key="1">
    <source>
        <dbReference type="EMBL" id="GGS45390.1"/>
    </source>
</evidence>
<protein>
    <submittedName>
        <fullName evidence="1">Uncharacterized protein</fullName>
    </submittedName>
</protein>
<dbReference type="EMBL" id="BMSZ01000004">
    <property type="protein sequence ID" value="GGS45390.1"/>
    <property type="molecule type" value="Genomic_DNA"/>
</dbReference>
<dbReference type="PROSITE" id="PS51257">
    <property type="entry name" value="PROKAR_LIPOPROTEIN"/>
    <property type="match status" value="1"/>
</dbReference>
<dbReference type="Proteomes" id="UP000659767">
    <property type="component" value="Unassembled WGS sequence"/>
</dbReference>
<comment type="caution">
    <text evidence="1">The sequence shown here is derived from an EMBL/GenBank/DDBJ whole genome shotgun (WGS) entry which is preliminary data.</text>
</comment>
<organism evidence="1 2">
    <name type="scientific">Streptomyces badius</name>
    <dbReference type="NCBI Taxonomy" id="1941"/>
    <lineage>
        <taxon>Bacteria</taxon>
        <taxon>Bacillati</taxon>
        <taxon>Actinomycetota</taxon>
        <taxon>Actinomycetes</taxon>
        <taxon>Kitasatosporales</taxon>
        <taxon>Streptomycetaceae</taxon>
        <taxon>Streptomyces</taxon>
    </lineage>
</organism>
<sequence length="62" mass="6104">MERVGGRHGYEVSAGGVGFAACLRVTGTEPSGVGVFLPGADGGSGDSIARYDLSATVGDGRC</sequence>
<gene>
    <name evidence="1" type="ORF">GCM10010253_19770</name>
</gene>
<dbReference type="RefSeq" id="WP_234427818.1">
    <property type="nucleotide sequence ID" value="NZ_BMSZ01000004.1"/>
</dbReference>
<reference evidence="2" key="1">
    <citation type="journal article" date="2019" name="Int. J. Syst. Evol. Microbiol.">
        <title>The Global Catalogue of Microorganisms (GCM) 10K type strain sequencing project: providing services to taxonomists for standard genome sequencing and annotation.</title>
        <authorList>
            <consortium name="The Broad Institute Genomics Platform"/>
            <consortium name="The Broad Institute Genome Sequencing Center for Infectious Disease"/>
            <person name="Wu L."/>
            <person name="Ma J."/>
        </authorList>
    </citation>
    <scope>NUCLEOTIDE SEQUENCE [LARGE SCALE GENOMIC DNA]</scope>
    <source>
        <strain evidence="2">JCM 4350</strain>
    </source>
</reference>